<reference evidence="4 5" key="1">
    <citation type="submission" date="2020-09" db="EMBL/GenBank/DDBJ databases">
        <title>novel species in genus Nocardioides.</title>
        <authorList>
            <person name="Zhang G."/>
        </authorList>
    </citation>
    <scope>NUCLEOTIDE SEQUENCE [LARGE SCALE GENOMIC DNA]</scope>
    <source>
        <strain evidence="4 5">KCTC 39551</strain>
    </source>
</reference>
<gene>
    <name evidence="4" type="ORF">IEZ26_15275</name>
</gene>
<dbReference type="Pfam" id="PF00561">
    <property type="entry name" value="Abhydrolase_1"/>
    <property type="match status" value="1"/>
</dbReference>
<dbReference type="PANTHER" id="PTHR43433">
    <property type="entry name" value="HYDROLASE, ALPHA/BETA FOLD FAMILY PROTEIN"/>
    <property type="match status" value="1"/>
</dbReference>
<accession>A0ABR8NCY2</accession>
<dbReference type="InterPro" id="IPR000073">
    <property type="entry name" value="AB_hydrolase_1"/>
</dbReference>
<feature type="domain" description="AB hydrolase-1" evidence="2">
    <location>
        <begin position="64"/>
        <end position="293"/>
    </location>
</feature>
<evidence type="ECO:0000256" key="1">
    <source>
        <dbReference type="SAM" id="MobiDB-lite"/>
    </source>
</evidence>
<keyword evidence="4" id="KW-0378">Hydrolase</keyword>
<feature type="region of interest" description="Disordered" evidence="1">
    <location>
        <begin position="1"/>
        <end position="25"/>
    </location>
</feature>
<dbReference type="InterPro" id="IPR007235">
    <property type="entry name" value="Glyco_trans_28_C"/>
</dbReference>
<protein>
    <submittedName>
        <fullName evidence="4">Alpha/beta fold hydrolase</fullName>
    </submittedName>
</protein>
<comment type="caution">
    <text evidence="4">The sequence shown here is derived from an EMBL/GenBank/DDBJ whole genome shotgun (WGS) entry which is preliminary data.</text>
</comment>
<evidence type="ECO:0000259" key="3">
    <source>
        <dbReference type="Pfam" id="PF04101"/>
    </source>
</evidence>
<sequence>MVATPLQPRRRRVGRVRAREPDEQGHVERGGVRIGYETFGFDGPDAATRPTVVFVPIDTIVHSRAWKGQVPYLAQHYRVVTIDPRGNGRTDRPTYSSAYDDLEFVADTVAVMDHLQLERATLVGICLSAWHAILVAHLHPGRVDGIVAVAPWVKDSTPPHRWRLEAQEGFEEERESYEGWALTNRHVWRDNWAAFPRFFFDQMLPEPHSTKQLEDVVGFACETTGETMLTAEDGAYFPETVEEGEQIMSGLTAPVLVVRGTDDRCQPPGRADTLVRLTGGEQLVIEGAGHLPMARHPVAVSRAIRRFVDRVHGFPAPPRPRRRRRPRVLYLSSPIGLGHVRRDLAVADAMRQQDPDLEVEWLTQSPVAAFLEQRGEVVHPASRLLASESGHFEAESGEHDLHAFDAVRRMDEVLVNNFMVFDDLVEREAYDLWIGDEAWDLDHFLHEHPDLKRAPFVWMTDFVGWVPMPEGGEREALLTADYNAEMVEHVARTPSLRDRSVFVGDPGDVVDLPLGPGLPTARSWTEEHFDFAGYVMGDRPDPARRGELRERFGWTDDDVVCVVSVGGSGVGHHLLRRVAAAYAPARQRVPGLRMVVVAGPRIDPGALDLPDGVEVHGFVPDLDLHHAACDIAVVQGGLSTTMELTAARRPFLYVPLGRHFEQQVHVRHRLDRHRAGRPLAYAEADPDRIAEELAACLAQPVDYLPVPSDGAARAARLALEAL</sequence>
<dbReference type="Pfam" id="PF04101">
    <property type="entry name" value="Glyco_tran_28_C"/>
    <property type="match status" value="1"/>
</dbReference>
<name>A0ABR8NCY2_9ACTN</name>
<evidence type="ECO:0000259" key="2">
    <source>
        <dbReference type="Pfam" id="PF00561"/>
    </source>
</evidence>
<dbReference type="Gene3D" id="3.40.50.1820">
    <property type="entry name" value="alpha/beta hydrolase"/>
    <property type="match status" value="1"/>
</dbReference>
<feature type="domain" description="Glycosyl transferase family 28 C-terminal" evidence="3">
    <location>
        <begin position="613"/>
        <end position="701"/>
    </location>
</feature>
<dbReference type="Gene3D" id="3.40.50.2000">
    <property type="entry name" value="Glycogen Phosphorylase B"/>
    <property type="match status" value="2"/>
</dbReference>
<dbReference type="SUPFAM" id="SSF53756">
    <property type="entry name" value="UDP-Glycosyltransferase/glycogen phosphorylase"/>
    <property type="match status" value="1"/>
</dbReference>
<dbReference type="SUPFAM" id="SSF53474">
    <property type="entry name" value="alpha/beta-Hydrolases"/>
    <property type="match status" value="1"/>
</dbReference>
<keyword evidence="5" id="KW-1185">Reference proteome</keyword>
<dbReference type="InterPro" id="IPR029058">
    <property type="entry name" value="AB_hydrolase_fold"/>
</dbReference>
<evidence type="ECO:0000313" key="4">
    <source>
        <dbReference type="EMBL" id="MBD3925983.1"/>
    </source>
</evidence>
<dbReference type="InterPro" id="IPR050471">
    <property type="entry name" value="AB_hydrolase"/>
</dbReference>
<proteinExistence type="predicted"/>
<evidence type="ECO:0000313" key="5">
    <source>
        <dbReference type="Proteomes" id="UP000618818"/>
    </source>
</evidence>
<dbReference type="EMBL" id="JACXYZ010000002">
    <property type="protein sequence ID" value="MBD3925983.1"/>
    <property type="molecule type" value="Genomic_DNA"/>
</dbReference>
<dbReference type="GO" id="GO:0016787">
    <property type="term" value="F:hydrolase activity"/>
    <property type="evidence" value="ECO:0007669"/>
    <property type="project" value="UniProtKB-KW"/>
</dbReference>
<organism evidence="4 5">
    <name type="scientific">Nocardioides cavernae</name>
    <dbReference type="NCBI Taxonomy" id="1921566"/>
    <lineage>
        <taxon>Bacteria</taxon>
        <taxon>Bacillati</taxon>
        <taxon>Actinomycetota</taxon>
        <taxon>Actinomycetes</taxon>
        <taxon>Propionibacteriales</taxon>
        <taxon>Nocardioidaceae</taxon>
        <taxon>Nocardioides</taxon>
    </lineage>
</organism>
<dbReference type="PANTHER" id="PTHR43433:SF10">
    <property type="entry name" value="AB HYDROLASE-1 DOMAIN-CONTAINING PROTEIN"/>
    <property type="match status" value="1"/>
</dbReference>
<dbReference type="Proteomes" id="UP000618818">
    <property type="component" value="Unassembled WGS sequence"/>
</dbReference>